<accession>A0A0N0ZNE8</accession>
<organism evidence="1 2">
    <name type="scientific">Thermus scotoductus</name>
    <dbReference type="NCBI Taxonomy" id="37636"/>
    <lineage>
        <taxon>Bacteria</taxon>
        <taxon>Thermotogati</taxon>
        <taxon>Deinococcota</taxon>
        <taxon>Deinococci</taxon>
        <taxon>Thermales</taxon>
        <taxon>Thermaceae</taxon>
        <taxon>Thermus</taxon>
    </lineage>
</organism>
<sequence>MKPGLYPLLGPPASGKTTLAREWALEVLKRRGRVYWVGLPHQRAYVYRLFGGEGAVLGLEFMSFQALYYRVLAEVGRLGPLLPGAGRVALVGEALRDLYGEGVAPGEARLFARAIAELKRFGLSPFALPKEGEAGRLRRVYFAYERLKEKALDYDDFRHRAGRVPLRLFPRPDLVVVDGFREVGPLDLRFLKRLAREVPVLLTLELLPEGLEPWQTLSQRPVKKEVWALANPVEEARHLLRALKRALASRDLGGEGLDPFEVMVVAPEDRIPGLLLFQDEYGLPLYDGREGALADTEEGERVLALLNPMPTGRDLLALGFSALGRRALRLGLAGEEALALLAEREGLLQEWQAFLALRTPGPDLLAWAEEVLERLGVAAKELFLSRLRLALRADGRNPLAWWRSLLLDEALPKEPLRGVALLPPLRAMGVRARRVYVLDWVAGRYTLGEGEDYFLLEELRERGLLRRLPRRLRGLDPLFLQALSTRGEEVYLLYPEAGPSGAYEPLEKGMRPEPLLPSGRLEALPEESFTPPLPTSHAPPAHLEVLRRHGECPFRTYLERFPLRPEDGALGWHLFPERVDELSQHPEVGPWLALHQEHLKGMVFWARWPGERFTLRLDGVRREAGGRVVHLYRLLPPGGDPDLSPRRRWTEWYALGAFLRRKEVEEVHLWTWAFLGEPRPYRKNPYRKGDRPPQLEEVRALVKEALPRWGKGGFSPRPGYHCYACGLADICRKEEA</sequence>
<evidence type="ECO:0008006" key="3">
    <source>
        <dbReference type="Google" id="ProtNLM"/>
    </source>
</evidence>
<dbReference type="SUPFAM" id="SSF52540">
    <property type="entry name" value="P-loop containing nucleoside triphosphate hydrolases"/>
    <property type="match status" value="1"/>
</dbReference>
<dbReference type="AlphaFoldDB" id="A0A0N0ZNE8"/>
<comment type="caution">
    <text evidence="1">The sequence shown here is derived from an EMBL/GenBank/DDBJ whole genome shotgun (WGS) entry which is preliminary data.</text>
</comment>
<proteinExistence type="predicted"/>
<reference evidence="1 2" key="1">
    <citation type="submission" date="2015-09" db="EMBL/GenBank/DDBJ databases">
        <title>Draft genome sequence of Thermus scotoductus strain K1 isolated from a geothermal spring in Nagorno-Karabakh, Armenia.</title>
        <authorList>
            <person name="Saghatelyan A."/>
            <person name="Poghosyan L."/>
            <person name="Panosyan H."/>
            <person name="Birkeland N.-K."/>
        </authorList>
    </citation>
    <scope>NUCLEOTIDE SEQUENCE [LARGE SCALE GENOMIC DNA]</scope>
    <source>
        <strain evidence="1 2">K1</strain>
    </source>
</reference>
<protein>
    <recommendedName>
        <fullName evidence="3">PD-(D/E)XK endonuclease-like domain-containing protein</fullName>
    </recommendedName>
</protein>
<dbReference type="PATRIC" id="fig|37636.3.peg.813"/>
<dbReference type="InterPro" id="IPR027417">
    <property type="entry name" value="P-loop_NTPase"/>
</dbReference>
<evidence type="ECO:0000313" key="2">
    <source>
        <dbReference type="Proteomes" id="UP000053099"/>
    </source>
</evidence>
<evidence type="ECO:0000313" key="1">
    <source>
        <dbReference type="EMBL" id="KPD29432.1"/>
    </source>
</evidence>
<dbReference type="Proteomes" id="UP000053099">
    <property type="component" value="Unassembled WGS sequence"/>
</dbReference>
<gene>
    <name evidence="1" type="ORF">AN926_08160</name>
</gene>
<dbReference type="EMBL" id="LJJR01000022">
    <property type="protein sequence ID" value="KPD29432.1"/>
    <property type="molecule type" value="Genomic_DNA"/>
</dbReference>
<name>A0A0N0ZNE8_THESC</name>